<evidence type="ECO:0000313" key="3">
    <source>
        <dbReference type="EnsemblMetazoa" id="XP_030831320"/>
    </source>
</evidence>
<proteinExistence type="predicted"/>
<evidence type="ECO:0000313" key="4">
    <source>
        <dbReference type="Proteomes" id="UP000007110"/>
    </source>
</evidence>
<dbReference type="GO" id="GO:0005737">
    <property type="term" value="C:cytoplasm"/>
    <property type="evidence" value="ECO:0000318"/>
    <property type="project" value="GO_Central"/>
</dbReference>
<dbReference type="Proteomes" id="UP000007110">
    <property type="component" value="Unassembled WGS sequence"/>
</dbReference>
<dbReference type="InterPro" id="IPR027417">
    <property type="entry name" value="P-loop_NTPase"/>
</dbReference>
<dbReference type="InParanoid" id="A0A7M7N7W2"/>
<dbReference type="KEGG" id="spu:583951"/>
<dbReference type="FunFam" id="3.40.50.300:FF:001571">
    <property type="entry name" value="Deoxynucleoside kinase"/>
    <property type="match status" value="1"/>
</dbReference>
<feature type="region of interest" description="Disordered" evidence="1">
    <location>
        <begin position="27"/>
        <end position="54"/>
    </location>
</feature>
<reference evidence="4" key="1">
    <citation type="submission" date="2015-02" db="EMBL/GenBank/DDBJ databases">
        <title>Genome sequencing for Strongylocentrotus purpuratus.</title>
        <authorList>
            <person name="Murali S."/>
            <person name="Liu Y."/>
            <person name="Vee V."/>
            <person name="English A."/>
            <person name="Wang M."/>
            <person name="Skinner E."/>
            <person name="Han Y."/>
            <person name="Muzny D.M."/>
            <person name="Worley K.C."/>
            <person name="Gibbs R.A."/>
        </authorList>
    </citation>
    <scope>NUCLEOTIDE SEQUENCE</scope>
</reference>
<evidence type="ECO:0000259" key="2">
    <source>
        <dbReference type="Pfam" id="PF01712"/>
    </source>
</evidence>
<dbReference type="PANTHER" id="PTHR10513">
    <property type="entry name" value="DEOXYNUCLEOSIDE KINASE"/>
    <property type="match status" value="1"/>
</dbReference>
<feature type="domain" description="Deoxynucleoside kinase" evidence="2">
    <location>
        <begin position="66"/>
        <end position="264"/>
    </location>
</feature>
<dbReference type="PANTHER" id="PTHR10513:SF24">
    <property type="entry name" value="THYMIDINE KINASE 2, MITOCHONDRIAL"/>
    <property type="match status" value="1"/>
</dbReference>
<dbReference type="Pfam" id="PF01712">
    <property type="entry name" value="dNK"/>
    <property type="match status" value="1"/>
</dbReference>
<evidence type="ECO:0000256" key="1">
    <source>
        <dbReference type="SAM" id="MobiDB-lite"/>
    </source>
</evidence>
<name>A0A7M7N7W2_STRPU</name>
<accession>A0A7M7N7W2</accession>
<dbReference type="RefSeq" id="XP_030831320.1">
    <property type="nucleotide sequence ID" value="XM_030975460.1"/>
</dbReference>
<dbReference type="OMA" id="PEVAYKR"/>
<dbReference type="AlphaFoldDB" id="A0A7M7N7W2"/>
<dbReference type="GeneID" id="583951"/>
<dbReference type="InterPro" id="IPR031314">
    <property type="entry name" value="DNK_dom"/>
</dbReference>
<dbReference type="CTD" id="7084"/>
<dbReference type="SUPFAM" id="SSF52540">
    <property type="entry name" value="P-loop containing nucleoside triphosphate hydrolases"/>
    <property type="match status" value="1"/>
</dbReference>
<dbReference type="OrthoDB" id="567086at2759"/>
<dbReference type="Gene3D" id="3.40.50.300">
    <property type="entry name" value="P-loop containing nucleotide triphosphate hydrolases"/>
    <property type="match status" value="1"/>
</dbReference>
<dbReference type="GO" id="GO:0019136">
    <property type="term" value="F:deoxynucleoside kinase activity"/>
    <property type="evidence" value="ECO:0000318"/>
    <property type="project" value="GO_Central"/>
</dbReference>
<reference evidence="3" key="2">
    <citation type="submission" date="2021-01" db="UniProtKB">
        <authorList>
            <consortium name="EnsemblMetazoa"/>
        </authorList>
    </citation>
    <scope>IDENTIFICATION</scope>
</reference>
<organism evidence="3 4">
    <name type="scientific">Strongylocentrotus purpuratus</name>
    <name type="common">Purple sea urchin</name>
    <dbReference type="NCBI Taxonomy" id="7668"/>
    <lineage>
        <taxon>Eukaryota</taxon>
        <taxon>Metazoa</taxon>
        <taxon>Echinodermata</taxon>
        <taxon>Eleutherozoa</taxon>
        <taxon>Echinozoa</taxon>
        <taxon>Echinoidea</taxon>
        <taxon>Euechinoidea</taxon>
        <taxon>Echinacea</taxon>
        <taxon>Camarodonta</taxon>
        <taxon>Echinidea</taxon>
        <taxon>Strongylocentrotidae</taxon>
        <taxon>Strongylocentrotus</taxon>
    </lineage>
</organism>
<dbReference type="CDD" id="cd01673">
    <property type="entry name" value="dNK"/>
    <property type="match status" value="1"/>
</dbReference>
<dbReference type="GO" id="GO:0005739">
    <property type="term" value="C:mitochondrion"/>
    <property type="evidence" value="ECO:0000318"/>
    <property type="project" value="GO_Central"/>
</dbReference>
<protein>
    <recommendedName>
        <fullName evidence="2">Deoxynucleoside kinase domain-containing protein</fullName>
    </recommendedName>
</protein>
<feature type="compositionally biased region" description="Polar residues" evidence="1">
    <location>
        <begin position="27"/>
        <end position="36"/>
    </location>
</feature>
<keyword evidence="4" id="KW-1185">Reference proteome</keyword>
<dbReference type="InterPro" id="IPR050566">
    <property type="entry name" value="Deoxyribonucleoside_kinase"/>
</dbReference>
<sequence>MSGHVTVALRRLVLSIHPLSLLSKSGRNLSPASTQRIDTRQRRMSSSSPLSFDKHSKLKENKKLTICIEGNIGSGKTMLLDHFSSQTGDVQVIPEPVDAWRNVKGHNMLGLLYEDPFRWSFAFQSYVQLTMLTSHQTPHTHPFKMMERSIFSAKYCFVENLYKRGVMSEAEYAVLTEWFDWIITTSYCNVDQIVYLRTSPEHCYERIQKRHRREETGISIDYLTKLHELYEDWLIHRNSWSLPAPVVVIDSNNSVEQMLQYYKDNKEHILPTGRDRCIVQR</sequence>
<dbReference type="EnsemblMetazoa" id="XM_030975460">
    <property type="protein sequence ID" value="XP_030831320"/>
    <property type="gene ID" value="LOC583951"/>
</dbReference>